<comment type="caution">
    <text evidence="4">The sequence shown here is derived from an EMBL/GenBank/DDBJ whole genome shotgun (WGS) entry which is preliminary data.</text>
</comment>
<sequence>MVDNNIEDILEQTAAFASQHAGDDCDRLVFNASKYPGVDMALAVDTILGRERISRKVRQFASVDGLLYPDRLCVEQCSSDSCACYKAFLVSDLLKQDSVSGIGRNDMVNASKTGTFRPAGSVVDITGGLGVDAYYMSFAVPRVCCFERNTLLALCVRRNFRMLGRGNIEVRNETVSGDNMESLLAGTAPLLVYADPARRGKTGGRVFAIRDYEPDITSMTELVFAHCRYFLVKISPMEDIDAIFNALPQCREIHAVSSGGECKELLLVLDREFSGADVGTRKRVAVSLYSKPEGMAASCRSVCFAGNRKEIRDEYIGNGCFAARFGFTKDEESATAPSFVKSADEIKEGMSLVVPSPAILKTGAYNLFAAGNGLKKLDVSTHLYLRNGLPSSPAAAKENPAGAGVDEDEAGTAAGTGMPDGYGLMKAYRILEVYLLDKKGLAALSARIQGRADVTSKNIPLSSDELSRRLKIKSGGSAHVWGCRAAGKNILLLTEKNF</sequence>
<dbReference type="Gene3D" id="1.10.10.1110">
    <property type="entry name" value="Methyltransferase PG1098, N-terminal domain"/>
    <property type="match status" value="1"/>
</dbReference>
<dbReference type="Pfam" id="PF22013">
    <property type="entry name" value="PG_1098_Fer"/>
    <property type="match status" value="1"/>
</dbReference>
<proteinExistence type="predicted"/>
<evidence type="ECO:0000256" key="1">
    <source>
        <dbReference type="SAM" id="MobiDB-lite"/>
    </source>
</evidence>
<evidence type="ECO:0000313" key="5">
    <source>
        <dbReference type="Proteomes" id="UP000823597"/>
    </source>
</evidence>
<dbReference type="SUPFAM" id="SSF53335">
    <property type="entry name" value="S-adenosyl-L-methionine-dependent methyltransferases"/>
    <property type="match status" value="1"/>
</dbReference>
<dbReference type="InterPro" id="IPR041497">
    <property type="entry name" value="Thump-like"/>
</dbReference>
<feature type="domain" description="PG-1098 ferredoxin-like" evidence="3">
    <location>
        <begin position="352"/>
        <end position="388"/>
    </location>
</feature>
<dbReference type="InterPro" id="IPR029063">
    <property type="entry name" value="SAM-dependent_MTases_sf"/>
</dbReference>
<feature type="domain" description="THUMP-like" evidence="2">
    <location>
        <begin position="426"/>
        <end position="496"/>
    </location>
</feature>
<name>A0A9D9I2C0_9BACT</name>
<organism evidence="4 5">
    <name type="scientific">Candidatus Merdivivens pullistercoris</name>
    <dbReference type="NCBI Taxonomy" id="2840873"/>
    <lineage>
        <taxon>Bacteria</taxon>
        <taxon>Pseudomonadati</taxon>
        <taxon>Bacteroidota</taxon>
        <taxon>Bacteroidia</taxon>
        <taxon>Bacteroidales</taxon>
        <taxon>Muribaculaceae</taxon>
        <taxon>Muribaculaceae incertae sedis</taxon>
        <taxon>Candidatus Merdivivens</taxon>
    </lineage>
</organism>
<dbReference type="Pfam" id="PF18096">
    <property type="entry name" value="Thump_like"/>
    <property type="match status" value="1"/>
</dbReference>
<evidence type="ECO:0000259" key="2">
    <source>
        <dbReference type="Pfam" id="PF18096"/>
    </source>
</evidence>
<evidence type="ECO:0000313" key="4">
    <source>
        <dbReference type="EMBL" id="MBO8464365.1"/>
    </source>
</evidence>
<protein>
    <recommendedName>
        <fullName evidence="6">THUMP-like domain-containing protein</fullName>
    </recommendedName>
</protein>
<evidence type="ECO:0000259" key="3">
    <source>
        <dbReference type="Pfam" id="PF22013"/>
    </source>
</evidence>
<gene>
    <name evidence="4" type="ORF">IAB93_00015</name>
</gene>
<dbReference type="AlphaFoldDB" id="A0A9D9I2C0"/>
<reference evidence="4" key="1">
    <citation type="submission" date="2020-10" db="EMBL/GenBank/DDBJ databases">
        <authorList>
            <person name="Gilroy R."/>
        </authorList>
    </citation>
    <scope>NUCLEOTIDE SEQUENCE</scope>
    <source>
        <strain evidence="4">10037</strain>
    </source>
</reference>
<dbReference type="Gene3D" id="3.40.50.150">
    <property type="entry name" value="Vaccinia Virus protein VP39"/>
    <property type="match status" value="1"/>
</dbReference>
<dbReference type="Proteomes" id="UP000823597">
    <property type="component" value="Unassembled WGS sequence"/>
</dbReference>
<accession>A0A9D9I2C0</accession>
<dbReference type="InterPro" id="IPR054168">
    <property type="entry name" value="PG_1098_Fer"/>
</dbReference>
<dbReference type="EMBL" id="JADIME010000001">
    <property type="protein sequence ID" value="MBO8464365.1"/>
    <property type="molecule type" value="Genomic_DNA"/>
</dbReference>
<feature type="region of interest" description="Disordered" evidence="1">
    <location>
        <begin position="393"/>
        <end position="412"/>
    </location>
</feature>
<evidence type="ECO:0008006" key="6">
    <source>
        <dbReference type="Google" id="ProtNLM"/>
    </source>
</evidence>
<reference evidence="4" key="2">
    <citation type="journal article" date="2021" name="PeerJ">
        <title>Extensive microbial diversity within the chicken gut microbiome revealed by metagenomics and culture.</title>
        <authorList>
            <person name="Gilroy R."/>
            <person name="Ravi A."/>
            <person name="Getino M."/>
            <person name="Pursley I."/>
            <person name="Horton D.L."/>
            <person name="Alikhan N.F."/>
            <person name="Baker D."/>
            <person name="Gharbi K."/>
            <person name="Hall N."/>
            <person name="Watson M."/>
            <person name="Adriaenssens E.M."/>
            <person name="Foster-Nyarko E."/>
            <person name="Jarju S."/>
            <person name="Secka A."/>
            <person name="Antonio M."/>
            <person name="Oren A."/>
            <person name="Chaudhuri R.R."/>
            <person name="La Ragione R."/>
            <person name="Hildebrand F."/>
            <person name="Pallen M.J."/>
        </authorList>
    </citation>
    <scope>NUCLEOTIDE SEQUENCE</scope>
    <source>
        <strain evidence="4">10037</strain>
    </source>
</reference>